<sequence length="499" mass="50994">MAQNKWMTLVAVCVATFMLLIDITVVNVALPDIRESLDASFTDLQWVVDAYALALAALLLASGSLADRLGRRLVFVAGLVIFTVASVLCGLATSPDWLNAARALQGVGGAAMFATSLALLAQAFQGAERGTAIGIWGASIGAAVAVGPLVGGALTESLGWEWIFFVNVPIGAVAVFLTLGYVGESRDPNAAGIDWGGLVTFSGALFALVYALVRGNAEGWGSALIVGLLVASAVLLAAFVAIEHRRADPMFDLALLRRRAFAGVSIAAFALSASMFAMFLYLTLYIQNQLAFEPLEAGLRFLPITLVSFAVAPISGKLSSRVSIGVLAGTGLALVGTGLLLMRAVEPGSEWTVLLPGFLIAGAGVGLTNPAIASGAVGVVEPARAGMASGINSTFRQVGIATGIAGLGALFQSRILAGTEEALAAYAQAEASPAQGPPIDGETLSSLPLSAFPGETRSAVEIGFVGALDDVLLVSVVVAFAGSALCFALIRKSDCAPAH</sequence>
<feature type="transmembrane region" description="Helical" evidence="7">
    <location>
        <begin position="162"/>
        <end position="183"/>
    </location>
</feature>
<dbReference type="InterPro" id="IPR036259">
    <property type="entry name" value="MFS_trans_sf"/>
</dbReference>
<dbReference type="GO" id="GO:0022857">
    <property type="term" value="F:transmembrane transporter activity"/>
    <property type="evidence" value="ECO:0007669"/>
    <property type="project" value="InterPro"/>
</dbReference>
<feature type="transmembrane region" description="Helical" evidence="7">
    <location>
        <begin position="133"/>
        <end position="150"/>
    </location>
</feature>
<dbReference type="InterPro" id="IPR004638">
    <property type="entry name" value="EmrB-like"/>
</dbReference>
<name>A0A6J4TVC3_9ACTN</name>
<organism evidence="9">
    <name type="scientific">uncultured Solirubrobacteraceae bacterium</name>
    <dbReference type="NCBI Taxonomy" id="1162706"/>
    <lineage>
        <taxon>Bacteria</taxon>
        <taxon>Bacillati</taxon>
        <taxon>Actinomycetota</taxon>
        <taxon>Thermoleophilia</taxon>
        <taxon>Solirubrobacterales</taxon>
        <taxon>Solirubrobacteraceae</taxon>
        <taxon>environmental samples</taxon>
    </lineage>
</organism>
<evidence type="ECO:0000256" key="7">
    <source>
        <dbReference type="SAM" id="Phobius"/>
    </source>
</evidence>
<dbReference type="AlphaFoldDB" id="A0A6J4TVC3"/>
<dbReference type="Gene3D" id="1.20.1720.10">
    <property type="entry name" value="Multidrug resistance protein D"/>
    <property type="match status" value="1"/>
</dbReference>
<evidence type="ECO:0000256" key="6">
    <source>
        <dbReference type="ARBA" id="ARBA00023136"/>
    </source>
</evidence>
<feature type="transmembrane region" description="Helical" evidence="7">
    <location>
        <begin position="298"/>
        <end position="315"/>
    </location>
</feature>
<keyword evidence="6 7" id="KW-0472">Membrane</keyword>
<dbReference type="EMBL" id="CADCVT010000416">
    <property type="protein sequence ID" value="CAA9531405.1"/>
    <property type="molecule type" value="Genomic_DNA"/>
</dbReference>
<feature type="transmembrane region" description="Helical" evidence="7">
    <location>
        <begin position="195"/>
        <end position="213"/>
    </location>
</feature>
<feature type="transmembrane region" description="Helical" evidence="7">
    <location>
        <begin position="354"/>
        <end position="377"/>
    </location>
</feature>
<dbReference type="SUPFAM" id="SSF103473">
    <property type="entry name" value="MFS general substrate transporter"/>
    <property type="match status" value="1"/>
</dbReference>
<feature type="transmembrane region" description="Helical" evidence="7">
    <location>
        <begin position="73"/>
        <end position="94"/>
    </location>
</feature>
<dbReference type="InterPro" id="IPR020846">
    <property type="entry name" value="MFS_dom"/>
</dbReference>
<dbReference type="NCBIfam" id="TIGR00711">
    <property type="entry name" value="efflux_EmrB"/>
    <property type="match status" value="1"/>
</dbReference>
<dbReference type="PANTHER" id="PTHR42718">
    <property type="entry name" value="MAJOR FACILITATOR SUPERFAMILY MULTIDRUG TRANSPORTER MFSC"/>
    <property type="match status" value="1"/>
</dbReference>
<feature type="transmembrane region" description="Helical" evidence="7">
    <location>
        <begin position="219"/>
        <end position="240"/>
    </location>
</feature>
<evidence type="ECO:0000259" key="8">
    <source>
        <dbReference type="PROSITE" id="PS50850"/>
    </source>
</evidence>
<accession>A0A6J4TVC3</accession>
<keyword evidence="2" id="KW-0813">Transport</keyword>
<comment type="subcellular location">
    <subcellularLocation>
        <location evidence="1">Cell membrane</location>
        <topology evidence="1">Multi-pass membrane protein</topology>
    </subcellularLocation>
</comment>
<keyword evidence="5 7" id="KW-1133">Transmembrane helix</keyword>
<feature type="transmembrane region" description="Helical" evidence="7">
    <location>
        <begin position="100"/>
        <end position="121"/>
    </location>
</feature>
<feature type="transmembrane region" description="Helical" evidence="7">
    <location>
        <begin position="398"/>
        <end position="417"/>
    </location>
</feature>
<evidence type="ECO:0000256" key="1">
    <source>
        <dbReference type="ARBA" id="ARBA00004651"/>
    </source>
</evidence>
<evidence type="ECO:0000256" key="3">
    <source>
        <dbReference type="ARBA" id="ARBA00022475"/>
    </source>
</evidence>
<feature type="transmembrane region" description="Helical" evidence="7">
    <location>
        <begin position="471"/>
        <end position="490"/>
    </location>
</feature>
<dbReference type="PANTHER" id="PTHR42718:SF49">
    <property type="entry name" value="EXPORT PROTEIN"/>
    <property type="match status" value="1"/>
</dbReference>
<dbReference type="Pfam" id="PF07690">
    <property type="entry name" value="MFS_1"/>
    <property type="match status" value="1"/>
</dbReference>
<proteinExistence type="predicted"/>
<evidence type="ECO:0000256" key="4">
    <source>
        <dbReference type="ARBA" id="ARBA00022692"/>
    </source>
</evidence>
<gene>
    <name evidence="9" type="ORF">AVDCRST_MAG85-3710</name>
</gene>
<dbReference type="CDD" id="cd17321">
    <property type="entry name" value="MFS_MMR_MDR_like"/>
    <property type="match status" value="1"/>
</dbReference>
<evidence type="ECO:0000256" key="2">
    <source>
        <dbReference type="ARBA" id="ARBA00022448"/>
    </source>
</evidence>
<feature type="transmembrane region" description="Helical" evidence="7">
    <location>
        <begin position="261"/>
        <end position="286"/>
    </location>
</feature>
<evidence type="ECO:0000313" key="9">
    <source>
        <dbReference type="EMBL" id="CAA9531405.1"/>
    </source>
</evidence>
<reference evidence="9" key="1">
    <citation type="submission" date="2020-02" db="EMBL/GenBank/DDBJ databases">
        <authorList>
            <person name="Meier V. D."/>
        </authorList>
    </citation>
    <scope>NUCLEOTIDE SEQUENCE</scope>
    <source>
        <strain evidence="9">AVDCRST_MAG85</strain>
    </source>
</reference>
<dbReference type="GO" id="GO:0005886">
    <property type="term" value="C:plasma membrane"/>
    <property type="evidence" value="ECO:0007669"/>
    <property type="project" value="UniProtKB-SubCell"/>
</dbReference>
<keyword evidence="3" id="KW-1003">Cell membrane</keyword>
<evidence type="ECO:0000256" key="5">
    <source>
        <dbReference type="ARBA" id="ARBA00022989"/>
    </source>
</evidence>
<dbReference type="Gene3D" id="1.20.1250.20">
    <property type="entry name" value="MFS general substrate transporter like domains"/>
    <property type="match status" value="1"/>
</dbReference>
<feature type="transmembrane region" description="Helical" evidence="7">
    <location>
        <begin position="44"/>
        <end position="61"/>
    </location>
</feature>
<keyword evidence="4 7" id="KW-0812">Transmembrane</keyword>
<dbReference type="PROSITE" id="PS50850">
    <property type="entry name" value="MFS"/>
    <property type="match status" value="1"/>
</dbReference>
<feature type="transmembrane region" description="Helical" evidence="7">
    <location>
        <begin position="322"/>
        <end position="342"/>
    </location>
</feature>
<feature type="domain" description="Major facilitator superfamily (MFS) profile" evidence="8">
    <location>
        <begin position="8"/>
        <end position="494"/>
    </location>
</feature>
<dbReference type="PRINTS" id="PR01036">
    <property type="entry name" value="TCRTETB"/>
</dbReference>
<dbReference type="InterPro" id="IPR011701">
    <property type="entry name" value="MFS"/>
</dbReference>
<protein>
    <submittedName>
        <fullName evidence="9">Uncharacterized MFS-type transporter</fullName>
    </submittedName>
</protein>